<evidence type="ECO:0000256" key="1">
    <source>
        <dbReference type="SAM" id="Phobius"/>
    </source>
</evidence>
<keyword evidence="1" id="KW-1133">Transmembrane helix</keyword>
<feature type="transmembrane region" description="Helical" evidence="1">
    <location>
        <begin position="129"/>
        <end position="146"/>
    </location>
</feature>
<evidence type="ECO:0000313" key="3">
    <source>
        <dbReference type="Proteomes" id="UP000282892"/>
    </source>
</evidence>
<dbReference type="EMBL" id="CP022572">
    <property type="protein sequence ID" value="AZU64041.1"/>
    <property type="molecule type" value="Genomic_DNA"/>
</dbReference>
<dbReference type="STRING" id="1193713.GCA_001636315_01661"/>
<dbReference type="AlphaFoldDB" id="A0A3T0I3X4"/>
<evidence type="ECO:0000313" key="2">
    <source>
        <dbReference type="EMBL" id="AZU64041.1"/>
    </source>
</evidence>
<proteinExistence type="predicted"/>
<dbReference type="KEGG" id="nmk:CHR53_23830"/>
<reference evidence="2 3" key="1">
    <citation type="submission" date="2017-07" db="EMBL/GenBank/DDBJ databases">
        <title>The complete genome sequence of Bacillus mesonae strain H20-5, an efficient strain improving plant abiotic stress resistance.</title>
        <authorList>
            <person name="Kim S.Y."/>
            <person name="Song H."/>
            <person name="Sang M.K."/>
            <person name="Weon H.-Y."/>
            <person name="Song J."/>
        </authorList>
    </citation>
    <scope>NUCLEOTIDE SEQUENCE [LARGE SCALE GENOMIC DNA]</scope>
    <source>
        <strain evidence="2 3">H20-5</strain>
    </source>
</reference>
<keyword evidence="1" id="KW-0472">Membrane</keyword>
<accession>A0A3T0I3X4</accession>
<dbReference type="RefSeq" id="WP_066387781.1">
    <property type="nucleotide sequence ID" value="NZ_CP022572.1"/>
</dbReference>
<name>A0A3T0I3X4_9BACI</name>
<sequence>MSFVIFSTISILAVIYFAVMPKNLNALELAMIMIVVVFVDSNFMDIAILNLHLFKLPDNHADVFTFYLTFTILYPIIVTWSIDRLSTIARKPLKLVPPLFAVLVIAGFESLTKYVKAVKYIDWNWKLDFVQWFSIWLVTYIIHLLYQKLIVKELKQ</sequence>
<organism evidence="2 3">
    <name type="scientific">Neobacillus mesonae</name>
    <dbReference type="NCBI Taxonomy" id="1193713"/>
    <lineage>
        <taxon>Bacteria</taxon>
        <taxon>Bacillati</taxon>
        <taxon>Bacillota</taxon>
        <taxon>Bacilli</taxon>
        <taxon>Bacillales</taxon>
        <taxon>Bacillaceae</taxon>
        <taxon>Neobacillus</taxon>
    </lineage>
</organism>
<keyword evidence="3" id="KW-1185">Reference proteome</keyword>
<dbReference type="Proteomes" id="UP000282892">
    <property type="component" value="Chromosome"/>
</dbReference>
<feature type="transmembrane region" description="Helical" evidence="1">
    <location>
        <begin position="64"/>
        <end position="83"/>
    </location>
</feature>
<feature type="transmembrane region" description="Helical" evidence="1">
    <location>
        <begin position="95"/>
        <end position="117"/>
    </location>
</feature>
<feature type="transmembrane region" description="Helical" evidence="1">
    <location>
        <begin position="31"/>
        <end position="52"/>
    </location>
</feature>
<keyword evidence="1" id="KW-0812">Transmembrane</keyword>
<dbReference type="OrthoDB" id="2864839at2"/>
<feature type="transmembrane region" description="Helical" evidence="1">
    <location>
        <begin position="6"/>
        <end position="24"/>
    </location>
</feature>
<gene>
    <name evidence="2" type="ORF">CHR53_23830</name>
</gene>
<protein>
    <submittedName>
        <fullName evidence="2">Uncharacterized protein</fullName>
    </submittedName>
</protein>